<dbReference type="KEGG" id="rhl:LPU83_pLPU83c_0761"/>
<keyword evidence="3 7" id="KW-0418">Kinase</keyword>
<keyword evidence="2" id="KW-0547">Nucleotide-binding</keyword>
<dbReference type="Proteomes" id="UP000019443">
    <property type="component" value="Plasmid pLPU83c"/>
</dbReference>
<evidence type="ECO:0000256" key="1">
    <source>
        <dbReference type="ARBA" id="ARBA00022679"/>
    </source>
</evidence>
<gene>
    <name evidence="7" type="primary">dahK</name>
    <name evidence="7" type="ORF">LPU83_pLPU83c_0761</name>
</gene>
<dbReference type="SUPFAM" id="SSF101473">
    <property type="entry name" value="DhaL-like"/>
    <property type="match status" value="1"/>
</dbReference>
<evidence type="ECO:0000256" key="2">
    <source>
        <dbReference type="ARBA" id="ARBA00022741"/>
    </source>
</evidence>
<dbReference type="SMART" id="SM01120">
    <property type="entry name" value="Dak2"/>
    <property type="match status" value="1"/>
</dbReference>
<dbReference type="GO" id="GO:0004371">
    <property type="term" value="F:glycerone kinase activity"/>
    <property type="evidence" value="ECO:0007669"/>
    <property type="project" value="UniProtKB-EC"/>
</dbReference>
<proteinExistence type="predicted"/>
<dbReference type="Gene3D" id="1.25.40.340">
    <property type="match status" value="1"/>
</dbReference>
<dbReference type="GO" id="GO:0005829">
    <property type="term" value="C:cytosol"/>
    <property type="evidence" value="ECO:0007669"/>
    <property type="project" value="TreeGrafter"/>
</dbReference>
<feature type="domain" description="DhaL" evidence="5">
    <location>
        <begin position="334"/>
        <end position="531"/>
    </location>
</feature>
<geneLocation type="plasmid" evidence="7 8">
    <name>pLPU83c</name>
</geneLocation>
<evidence type="ECO:0000259" key="5">
    <source>
        <dbReference type="PROSITE" id="PS51480"/>
    </source>
</evidence>
<evidence type="ECO:0000259" key="6">
    <source>
        <dbReference type="PROSITE" id="PS51481"/>
    </source>
</evidence>
<dbReference type="InterPro" id="IPR050861">
    <property type="entry name" value="Dihydroxyacetone_Kinase"/>
</dbReference>
<evidence type="ECO:0000256" key="3">
    <source>
        <dbReference type="ARBA" id="ARBA00022777"/>
    </source>
</evidence>
<sequence>MKKLMNSPSTYVDDSLSGLTFAYPDLVRAGKAGRTIVRRGGARNGKVGIVTGGGSGHLPLFCGYVGPGLLDACAVGNVFEGPTLQSCLDAIDMADAGAGVLLLYGNYGGDRMNFDMASKMTRVEQVRTVLGIDDIASAGPHERHKRRGVAGLTLVFKSAGAAAERGAPLEEVTRIAQKTVERTHSIGIAWAGCRLPSADEPLVDISDGDVELGIGIHGEPGIWRRPMAPVDALVAEMVERLLEDRLPESDGNKVVLMVNNLGATPVDELFIAYRRAHEVLTANDISIARSFVGSFATSMEMAGMSISVCFIDDEIEPLFSARLFTILEHSMRSLTYQDVITAANRSAIAARAMEAELNAADSRLGDGDTGTMLARLLSTIEAADLDKENLGDTFAAMAMAAAESTGSSLGTLISAALFSMSRSCGSRSELPLVELSALLKTARDEMLSLGRSQLGDKTIIDGLHAVAMAIEGRTTQDELALAADEAAKHAIREFKGKPCRVGRARIWTEQSTKLDDPGMVALAGIVRAIGTPHSDP</sequence>
<accession>W6RR43</accession>
<evidence type="ECO:0000313" key="7">
    <source>
        <dbReference type="EMBL" id="CDM61323.1"/>
    </source>
</evidence>
<organism evidence="7 8">
    <name type="scientific">Rhizobium favelukesii</name>
    <dbReference type="NCBI Taxonomy" id="348824"/>
    <lineage>
        <taxon>Bacteria</taxon>
        <taxon>Pseudomonadati</taxon>
        <taxon>Pseudomonadota</taxon>
        <taxon>Alphaproteobacteria</taxon>
        <taxon>Hyphomicrobiales</taxon>
        <taxon>Rhizobiaceae</taxon>
        <taxon>Rhizobium/Agrobacterium group</taxon>
        <taxon>Rhizobium</taxon>
    </lineage>
</organism>
<dbReference type="EC" id="2.7.1.29" evidence="7"/>
<dbReference type="InterPro" id="IPR004006">
    <property type="entry name" value="DhaK_dom"/>
</dbReference>
<keyword evidence="1 7" id="KW-0808">Transferase</keyword>
<reference evidence="7" key="1">
    <citation type="submission" date="2013-11" db="EMBL/GenBank/DDBJ databases">
        <title>Draft genome sequence of the broad-host-range Rhizobium sp. LPU83 strain, a member of the low-genetic diversity Oregon-like Rhizobium sp. group.</title>
        <authorList>
            <person name="Wibberg D."/>
            <person name="Puehler A."/>
            <person name="Schlueter A."/>
        </authorList>
    </citation>
    <scope>NUCLEOTIDE SEQUENCE [LARGE SCALE GENOMIC DNA]</scope>
    <source>
        <strain evidence="7">LPU83</strain>
        <plasmid evidence="7">pLPU83c</plasmid>
    </source>
</reference>
<dbReference type="GO" id="GO:0019563">
    <property type="term" value="P:glycerol catabolic process"/>
    <property type="evidence" value="ECO:0007669"/>
    <property type="project" value="TreeGrafter"/>
</dbReference>
<dbReference type="PROSITE" id="PS51480">
    <property type="entry name" value="DHAL"/>
    <property type="match status" value="1"/>
</dbReference>
<keyword evidence="8" id="KW-1185">Reference proteome</keyword>
<dbReference type="SUPFAM" id="SSF82549">
    <property type="entry name" value="DAK1/DegV-like"/>
    <property type="match status" value="1"/>
</dbReference>
<dbReference type="PANTHER" id="PTHR28629">
    <property type="entry name" value="TRIOKINASE/FMN CYCLASE"/>
    <property type="match status" value="1"/>
</dbReference>
<dbReference type="GO" id="GO:0005524">
    <property type="term" value="F:ATP binding"/>
    <property type="evidence" value="ECO:0007669"/>
    <property type="project" value="UniProtKB-KW"/>
</dbReference>
<dbReference type="EMBL" id="HG916854">
    <property type="protein sequence ID" value="CDM61323.1"/>
    <property type="molecule type" value="Genomic_DNA"/>
</dbReference>
<dbReference type="Gene3D" id="3.40.50.10440">
    <property type="entry name" value="Dihydroxyacetone kinase, domain 1"/>
    <property type="match status" value="1"/>
</dbReference>
<dbReference type="PATRIC" id="fig|348824.6.peg.5531"/>
<feature type="domain" description="DhaK" evidence="6">
    <location>
        <begin position="7"/>
        <end position="331"/>
    </location>
</feature>
<dbReference type="PROSITE" id="PS51481">
    <property type="entry name" value="DHAK"/>
    <property type="match status" value="1"/>
</dbReference>
<evidence type="ECO:0000256" key="4">
    <source>
        <dbReference type="ARBA" id="ARBA00022840"/>
    </source>
</evidence>
<keyword evidence="7" id="KW-0614">Plasmid</keyword>
<dbReference type="InterPro" id="IPR004007">
    <property type="entry name" value="DhaL_dom"/>
</dbReference>
<dbReference type="AlphaFoldDB" id="W6RR43"/>
<dbReference type="FunFam" id="3.40.50.10440:FF:000001">
    <property type="entry name" value="Dihydroxyacetone kinase, DhaK subunit"/>
    <property type="match status" value="1"/>
</dbReference>
<evidence type="ECO:0000313" key="8">
    <source>
        <dbReference type="Proteomes" id="UP000019443"/>
    </source>
</evidence>
<dbReference type="Pfam" id="PF02733">
    <property type="entry name" value="Dak1"/>
    <property type="match status" value="1"/>
</dbReference>
<protein>
    <submittedName>
        <fullName evidence="7">Dihydroxyacetone kinase</fullName>
        <ecNumber evidence="7">2.7.1.29</ecNumber>
    </submittedName>
</protein>
<keyword evidence="4" id="KW-0067">ATP-binding</keyword>
<dbReference type="PANTHER" id="PTHR28629:SF4">
    <property type="entry name" value="TRIOKINASE_FMN CYCLASE"/>
    <property type="match status" value="1"/>
</dbReference>
<dbReference type="Gene3D" id="3.30.1180.20">
    <property type="entry name" value="Dihydroxyacetone kinase, domain 2"/>
    <property type="match status" value="1"/>
</dbReference>
<dbReference type="InterPro" id="IPR036117">
    <property type="entry name" value="DhaL_dom_sf"/>
</dbReference>
<dbReference type="HOGENOM" id="CLU_017054_6_1_5"/>
<name>W6RR43_9HYPH</name>
<dbReference type="Pfam" id="PF02734">
    <property type="entry name" value="Dak2"/>
    <property type="match status" value="1"/>
</dbReference>